<protein>
    <submittedName>
        <fullName evidence="1">Uncharacterized protein</fullName>
    </submittedName>
</protein>
<gene>
    <name evidence="1" type="ORF">LCGC14_2011830</name>
</gene>
<dbReference type="AlphaFoldDB" id="A0A0F9HDK1"/>
<dbReference type="EMBL" id="LAZR01023079">
    <property type="protein sequence ID" value="KKL79740.1"/>
    <property type="molecule type" value="Genomic_DNA"/>
</dbReference>
<comment type="caution">
    <text evidence="1">The sequence shown here is derived from an EMBL/GenBank/DDBJ whole genome shotgun (WGS) entry which is preliminary data.</text>
</comment>
<sequence length="87" mass="9393">MATAFPVSAALRLKRSDQSAVYTMTAAWQQVYANALGYAWMFAAGEIDLTNMAAGDDVEVRVSTRNVAGGGYIVKDALLFEDQQPTN</sequence>
<accession>A0A0F9HDK1</accession>
<proteinExistence type="predicted"/>
<reference evidence="1" key="1">
    <citation type="journal article" date="2015" name="Nature">
        <title>Complex archaea that bridge the gap between prokaryotes and eukaryotes.</title>
        <authorList>
            <person name="Spang A."/>
            <person name="Saw J.H."/>
            <person name="Jorgensen S.L."/>
            <person name="Zaremba-Niedzwiedzka K."/>
            <person name="Martijn J."/>
            <person name="Lind A.E."/>
            <person name="van Eijk R."/>
            <person name="Schleper C."/>
            <person name="Guy L."/>
            <person name="Ettema T.J."/>
        </authorList>
    </citation>
    <scope>NUCLEOTIDE SEQUENCE</scope>
</reference>
<organism evidence="1">
    <name type="scientific">marine sediment metagenome</name>
    <dbReference type="NCBI Taxonomy" id="412755"/>
    <lineage>
        <taxon>unclassified sequences</taxon>
        <taxon>metagenomes</taxon>
        <taxon>ecological metagenomes</taxon>
    </lineage>
</organism>
<evidence type="ECO:0000313" key="1">
    <source>
        <dbReference type="EMBL" id="KKL79740.1"/>
    </source>
</evidence>
<name>A0A0F9HDK1_9ZZZZ</name>